<dbReference type="EMBL" id="LXJU01000020">
    <property type="protein sequence ID" value="OGE49722.1"/>
    <property type="molecule type" value="Genomic_DNA"/>
</dbReference>
<evidence type="ECO:0000256" key="1">
    <source>
        <dbReference type="ARBA" id="ARBA00001947"/>
    </source>
</evidence>
<proteinExistence type="predicted"/>
<dbReference type="Gene3D" id="3.40.50.720">
    <property type="entry name" value="NAD(P)-binding Rossmann-like Domain"/>
    <property type="match status" value="1"/>
</dbReference>
<dbReference type="Proteomes" id="UP000177622">
    <property type="component" value="Unassembled WGS sequence"/>
</dbReference>
<dbReference type="STRING" id="1835702.A0A1F5L956"/>
<comment type="caution">
    <text evidence="4">The sequence shown here is derived from an EMBL/GenBank/DDBJ whole genome shotgun (WGS) entry which is preliminary data.</text>
</comment>
<dbReference type="GeneID" id="34579814"/>
<sequence>MDAMRLCLDIVRPFGSIGSVGVQTETVALDGPVLYGKNGTIAWGRCPVRGIFEKALQTLGKVQDKVSFLCEYFMKLEEAAEAYRLFNDQKVQMVLSKNWSAQKHNESIVNDGKHHSFEVVARMDASLAAQLAR</sequence>
<organism evidence="4 5">
    <name type="scientific">Penicillium arizonense</name>
    <dbReference type="NCBI Taxonomy" id="1835702"/>
    <lineage>
        <taxon>Eukaryota</taxon>
        <taxon>Fungi</taxon>
        <taxon>Dikarya</taxon>
        <taxon>Ascomycota</taxon>
        <taxon>Pezizomycotina</taxon>
        <taxon>Eurotiomycetes</taxon>
        <taxon>Eurotiomycetidae</taxon>
        <taxon>Eurotiales</taxon>
        <taxon>Aspergillaceae</taxon>
        <taxon>Penicillium</taxon>
    </lineage>
</organism>
<dbReference type="OrthoDB" id="4363386at2759"/>
<keyword evidence="5" id="KW-1185">Reference proteome</keyword>
<evidence type="ECO:0000313" key="5">
    <source>
        <dbReference type="Proteomes" id="UP000177622"/>
    </source>
</evidence>
<protein>
    <submittedName>
        <fullName evidence="4">Uncharacterized protein</fullName>
    </submittedName>
</protein>
<comment type="cofactor">
    <cofactor evidence="1">
        <name>Zn(2+)</name>
        <dbReference type="ChEBI" id="CHEBI:29105"/>
    </cofactor>
</comment>
<dbReference type="Gene3D" id="3.90.180.10">
    <property type="entry name" value="Medium-chain alcohol dehydrogenases, catalytic domain"/>
    <property type="match status" value="1"/>
</dbReference>
<dbReference type="GO" id="GO:0046872">
    <property type="term" value="F:metal ion binding"/>
    <property type="evidence" value="ECO:0007669"/>
    <property type="project" value="UniProtKB-KW"/>
</dbReference>
<reference evidence="4 5" key="1">
    <citation type="journal article" date="2016" name="Sci. Rep.">
        <title>Penicillium arizonense, a new, genome sequenced fungal species, reveals a high chemical diversity in secreted metabolites.</title>
        <authorList>
            <person name="Grijseels S."/>
            <person name="Nielsen J.C."/>
            <person name="Randelovic M."/>
            <person name="Nielsen J."/>
            <person name="Nielsen K.F."/>
            <person name="Workman M."/>
            <person name="Frisvad J.C."/>
        </authorList>
    </citation>
    <scope>NUCLEOTIDE SEQUENCE [LARGE SCALE GENOMIC DNA]</scope>
    <source>
        <strain evidence="4 5">CBS 141311</strain>
    </source>
</reference>
<dbReference type="PANTHER" id="PTHR42813:SF2">
    <property type="entry name" value="DEHYDROGENASE, ZINC-CONTAINING, PUTATIVE (AFU_ORTHOLOGUE AFUA_2G02810)-RELATED"/>
    <property type="match status" value="1"/>
</dbReference>
<evidence type="ECO:0000256" key="3">
    <source>
        <dbReference type="ARBA" id="ARBA00022833"/>
    </source>
</evidence>
<accession>A0A1F5L956</accession>
<name>A0A1F5L956_PENAI</name>
<dbReference type="RefSeq" id="XP_022485173.1">
    <property type="nucleotide sequence ID" value="XM_022635080.1"/>
</dbReference>
<evidence type="ECO:0000313" key="4">
    <source>
        <dbReference type="EMBL" id="OGE49722.1"/>
    </source>
</evidence>
<evidence type="ECO:0000256" key="2">
    <source>
        <dbReference type="ARBA" id="ARBA00022723"/>
    </source>
</evidence>
<dbReference type="AlphaFoldDB" id="A0A1F5L956"/>
<gene>
    <name evidence="4" type="ORF">PENARI_c020G09856</name>
</gene>
<dbReference type="PANTHER" id="PTHR42813">
    <property type="entry name" value="ZINC-TYPE ALCOHOL DEHYDROGENASE-LIKE"/>
    <property type="match status" value="1"/>
</dbReference>
<keyword evidence="2" id="KW-0479">Metal-binding</keyword>
<keyword evidence="3" id="KW-0862">Zinc</keyword>